<sequence length="46" mass="4901">MLLPESPDRSSEGSMGGEWLPEAAVNHTGLLDVGDAVEKRCGTYPK</sequence>
<protein>
    <submittedName>
        <fullName evidence="2">Uncharacterized protein</fullName>
    </submittedName>
</protein>
<reference evidence="2 3" key="1">
    <citation type="submission" date="2006-10" db="EMBL/GenBank/DDBJ databases">
        <authorList>
            <person name="Fleischmann R.D."/>
            <person name="Dodson R.J."/>
            <person name="Haft D.H."/>
            <person name="Merkel J.S."/>
            <person name="Nelson W.C."/>
            <person name="Fraser C.M."/>
        </authorList>
    </citation>
    <scope>NUCLEOTIDE SEQUENCE [LARGE SCALE GENOMIC DNA]</scope>
    <source>
        <strain evidence="3">ATCC 700084 / mc(2)155</strain>
    </source>
</reference>
<dbReference type="PATRIC" id="fig|246196.19.peg.6648"/>
<organism evidence="2 3">
    <name type="scientific">Mycolicibacterium smegmatis (strain ATCC 700084 / mc(2)155)</name>
    <name type="common">Mycobacterium smegmatis</name>
    <dbReference type="NCBI Taxonomy" id="246196"/>
    <lineage>
        <taxon>Bacteria</taxon>
        <taxon>Bacillati</taxon>
        <taxon>Actinomycetota</taxon>
        <taxon>Actinomycetes</taxon>
        <taxon>Mycobacteriales</taxon>
        <taxon>Mycobacteriaceae</taxon>
        <taxon>Mycolicibacterium</taxon>
    </lineage>
</organism>
<evidence type="ECO:0000313" key="2">
    <source>
        <dbReference type="EMBL" id="ABK74339.1"/>
    </source>
</evidence>
<feature type="compositionally biased region" description="Basic and acidic residues" evidence="1">
    <location>
        <begin position="1"/>
        <end position="11"/>
    </location>
</feature>
<feature type="region of interest" description="Disordered" evidence="1">
    <location>
        <begin position="1"/>
        <end position="21"/>
    </location>
</feature>
<accession>A0R793</accession>
<dbReference type="KEGG" id="msb:LJ00_33735"/>
<gene>
    <name evidence="2" type="ordered locus">MSMEG_6827</name>
</gene>
<proteinExistence type="predicted"/>
<keyword evidence="3" id="KW-1185">Reference proteome</keyword>
<dbReference type="AlphaFoldDB" id="A0R793"/>
<dbReference type="EMBL" id="CP000480">
    <property type="protein sequence ID" value="ABK74339.1"/>
    <property type="molecule type" value="Genomic_DNA"/>
</dbReference>
<evidence type="ECO:0000256" key="1">
    <source>
        <dbReference type="SAM" id="MobiDB-lite"/>
    </source>
</evidence>
<evidence type="ECO:0000313" key="3">
    <source>
        <dbReference type="Proteomes" id="UP000000757"/>
    </source>
</evidence>
<dbReference type="Proteomes" id="UP000000757">
    <property type="component" value="Chromosome"/>
</dbReference>
<dbReference type="KEGG" id="msm:MSMEG_6827"/>
<name>A0R793_MYCS2</name>